<protein>
    <submittedName>
        <fullName evidence="1">Uncharacterized protein</fullName>
    </submittedName>
</protein>
<gene>
    <name evidence="1" type="ORF">E2C01_017805</name>
</gene>
<keyword evidence="2" id="KW-1185">Reference proteome</keyword>
<accession>A0A5B7DUU3</accession>
<comment type="caution">
    <text evidence="1">The sequence shown here is derived from an EMBL/GenBank/DDBJ whole genome shotgun (WGS) entry which is preliminary data.</text>
</comment>
<organism evidence="1 2">
    <name type="scientific">Portunus trituberculatus</name>
    <name type="common">Swimming crab</name>
    <name type="synonym">Neptunus trituberculatus</name>
    <dbReference type="NCBI Taxonomy" id="210409"/>
    <lineage>
        <taxon>Eukaryota</taxon>
        <taxon>Metazoa</taxon>
        <taxon>Ecdysozoa</taxon>
        <taxon>Arthropoda</taxon>
        <taxon>Crustacea</taxon>
        <taxon>Multicrustacea</taxon>
        <taxon>Malacostraca</taxon>
        <taxon>Eumalacostraca</taxon>
        <taxon>Eucarida</taxon>
        <taxon>Decapoda</taxon>
        <taxon>Pleocyemata</taxon>
        <taxon>Brachyura</taxon>
        <taxon>Eubrachyura</taxon>
        <taxon>Portunoidea</taxon>
        <taxon>Portunidae</taxon>
        <taxon>Portuninae</taxon>
        <taxon>Portunus</taxon>
    </lineage>
</organism>
<proteinExistence type="predicted"/>
<name>A0A5B7DUU3_PORTR</name>
<dbReference type="AlphaFoldDB" id="A0A5B7DUU3"/>
<sequence>MQEAMAALLVLPKLDGAWSLTYPLDRTNTKILLHDFPRQGAARDDHQHNDMNDRMTQGDDTHHAISKVNQPLHTTIHSASEQSLREAVSSGKQHLTNTQLLAAAGGGCSGKVGCSKQHDISVSTTLNLRAVQCPLTTLL</sequence>
<dbReference type="Proteomes" id="UP000324222">
    <property type="component" value="Unassembled WGS sequence"/>
</dbReference>
<evidence type="ECO:0000313" key="1">
    <source>
        <dbReference type="EMBL" id="MPC24716.1"/>
    </source>
</evidence>
<dbReference type="EMBL" id="VSRR010001365">
    <property type="protein sequence ID" value="MPC24716.1"/>
    <property type="molecule type" value="Genomic_DNA"/>
</dbReference>
<reference evidence="1 2" key="1">
    <citation type="submission" date="2019-05" db="EMBL/GenBank/DDBJ databases">
        <title>Another draft genome of Portunus trituberculatus and its Hox gene families provides insights of decapod evolution.</title>
        <authorList>
            <person name="Jeong J.-H."/>
            <person name="Song I."/>
            <person name="Kim S."/>
            <person name="Choi T."/>
            <person name="Kim D."/>
            <person name="Ryu S."/>
            <person name="Kim W."/>
        </authorList>
    </citation>
    <scope>NUCLEOTIDE SEQUENCE [LARGE SCALE GENOMIC DNA]</scope>
    <source>
        <tissue evidence="1">Muscle</tissue>
    </source>
</reference>
<evidence type="ECO:0000313" key="2">
    <source>
        <dbReference type="Proteomes" id="UP000324222"/>
    </source>
</evidence>